<evidence type="ECO:0000256" key="10">
    <source>
        <dbReference type="ARBA" id="ARBA00060393"/>
    </source>
</evidence>
<dbReference type="InterPro" id="IPR018252">
    <property type="entry name" value="Annexin_repeat_CS"/>
</dbReference>
<dbReference type="InterPro" id="IPR018502">
    <property type="entry name" value="Annexin_repeat"/>
</dbReference>
<evidence type="ECO:0000313" key="13">
    <source>
        <dbReference type="EnsemblMetazoa" id="HelroP68265"/>
    </source>
</evidence>
<keyword evidence="5 11" id="KW-0106">Calcium</keyword>
<reference evidence="14" key="1">
    <citation type="submission" date="2012-12" db="EMBL/GenBank/DDBJ databases">
        <authorList>
            <person name="Hellsten U."/>
            <person name="Grimwood J."/>
            <person name="Chapman J.A."/>
            <person name="Shapiro H."/>
            <person name="Aerts A."/>
            <person name="Otillar R.P."/>
            <person name="Terry A.Y."/>
            <person name="Boore J.L."/>
            <person name="Simakov O."/>
            <person name="Marletaz F."/>
            <person name="Cho S.-J."/>
            <person name="Edsinger-Gonzales E."/>
            <person name="Havlak P."/>
            <person name="Kuo D.-H."/>
            <person name="Larsson T."/>
            <person name="Lv J."/>
            <person name="Arendt D."/>
            <person name="Savage R."/>
            <person name="Osoegawa K."/>
            <person name="de Jong P."/>
            <person name="Lindberg D.R."/>
            <person name="Seaver E.C."/>
            <person name="Weisblat D.A."/>
            <person name="Putnam N.H."/>
            <person name="Grigoriev I.V."/>
            <person name="Rokhsar D.S."/>
        </authorList>
    </citation>
    <scope>NUCLEOTIDE SEQUENCE</scope>
</reference>
<keyword evidence="6 11" id="KW-0041">Annexin</keyword>
<keyword evidence="7 11" id="KW-0111">Calcium/phospholipid-binding</keyword>
<dbReference type="AlphaFoldDB" id="T1FZC2"/>
<dbReference type="PROSITE" id="PS51897">
    <property type="entry name" value="ANNEXIN_2"/>
    <property type="match status" value="4"/>
</dbReference>
<dbReference type="PROSITE" id="PS00223">
    <property type="entry name" value="ANNEXIN_1"/>
    <property type="match status" value="1"/>
</dbReference>
<dbReference type="FunFam" id="1.10.220.10:FF:000003">
    <property type="entry name" value="Annexin"/>
    <property type="match status" value="1"/>
</dbReference>
<dbReference type="InParanoid" id="T1FZC2"/>
<gene>
    <name evidence="13" type="primary">20214170</name>
    <name evidence="12" type="ORF">HELRODRAFT_68265</name>
</gene>
<dbReference type="GO" id="GO:0012506">
    <property type="term" value="C:vesicle membrane"/>
    <property type="evidence" value="ECO:0000318"/>
    <property type="project" value="GO_Central"/>
</dbReference>
<dbReference type="HOGENOM" id="CLU_025300_0_2_1"/>
<comment type="domain">
    <text evidence="11">A pair of annexin repeats may form one binding site for calcium and phospholipid.</text>
</comment>
<dbReference type="KEGG" id="hro:HELRODRAFT_68265"/>
<dbReference type="OrthoDB" id="37886at2759"/>
<dbReference type="GO" id="GO:0005737">
    <property type="term" value="C:cytoplasm"/>
    <property type="evidence" value="ECO:0000318"/>
    <property type="project" value="GO_Central"/>
</dbReference>
<name>T1FZC2_HELRO</name>
<reference evidence="12 14" key="2">
    <citation type="journal article" date="2013" name="Nature">
        <title>Insights into bilaterian evolution from three spiralian genomes.</title>
        <authorList>
            <person name="Simakov O."/>
            <person name="Marletaz F."/>
            <person name="Cho S.J."/>
            <person name="Edsinger-Gonzales E."/>
            <person name="Havlak P."/>
            <person name="Hellsten U."/>
            <person name="Kuo D.H."/>
            <person name="Larsson T."/>
            <person name="Lv J."/>
            <person name="Arendt D."/>
            <person name="Savage R."/>
            <person name="Osoegawa K."/>
            <person name="de Jong P."/>
            <person name="Grimwood J."/>
            <person name="Chapman J.A."/>
            <person name="Shapiro H."/>
            <person name="Aerts A."/>
            <person name="Otillar R.P."/>
            <person name="Terry A.Y."/>
            <person name="Boore J.L."/>
            <person name="Grigoriev I.V."/>
            <person name="Lindberg D.R."/>
            <person name="Seaver E.C."/>
            <person name="Weisblat D.A."/>
            <person name="Putnam N.H."/>
            <person name="Rokhsar D.S."/>
        </authorList>
    </citation>
    <scope>NUCLEOTIDE SEQUENCE</scope>
</reference>
<evidence type="ECO:0000256" key="2">
    <source>
        <dbReference type="ARBA" id="ARBA00004550"/>
    </source>
</evidence>
<reference evidence="13" key="3">
    <citation type="submission" date="2015-06" db="UniProtKB">
        <authorList>
            <consortium name="EnsemblMetazoa"/>
        </authorList>
    </citation>
    <scope>IDENTIFICATION</scope>
</reference>
<dbReference type="FunFam" id="1.10.220.10:FF:000002">
    <property type="entry name" value="Annexin"/>
    <property type="match status" value="1"/>
</dbReference>
<dbReference type="OMA" id="DENQGVN"/>
<dbReference type="Pfam" id="PF00191">
    <property type="entry name" value="Annexin"/>
    <property type="match status" value="4"/>
</dbReference>
<dbReference type="SUPFAM" id="SSF47874">
    <property type="entry name" value="Annexin"/>
    <property type="match status" value="1"/>
</dbReference>
<dbReference type="STRING" id="6412.T1FZC2"/>
<evidence type="ECO:0000256" key="7">
    <source>
        <dbReference type="ARBA" id="ARBA00023302"/>
    </source>
</evidence>
<dbReference type="FunFam" id="1.10.220.10:FF:000001">
    <property type="entry name" value="Annexin"/>
    <property type="match status" value="1"/>
</dbReference>
<dbReference type="GO" id="GO:0005509">
    <property type="term" value="F:calcium ion binding"/>
    <property type="evidence" value="ECO:0007669"/>
    <property type="project" value="InterPro"/>
</dbReference>
<dbReference type="CTD" id="20214170"/>
<dbReference type="PRINTS" id="PR00196">
    <property type="entry name" value="ANNEXIN"/>
</dbReference>
<dbReference type="EnsemblMetazoa" id="HelroT68265">
    <property type="protein sequence ID" value="HelroP68265"/>
    <property type="gene ID" value="HelroG68265"/>
</dbReference>
<dbReference type="GO" id="GO:0005576">
    <property type="term" value="C:extracellular region"/>
    <property type="evidence" value="ECO:0007669"/>
    <property type="project" value="UniProtKB-SubCell"/>
</dbReference>
<sequence>MKIVTKAEGTLKAWPNFNSENDCEKLRKAMKGLGTDEKSIIDVLGYRTNIQRMHIVKQFKAMFGKDLAKELTSELSGKFLTCCEALCLPPDVFDASQIKKAVKGLGTDEDVLIEILCTRTNKQIEAMKIAYKQLFKSELEKDIRGDTSGHFRKLLISQLQANRDENLTYDLTSVQDDVTELLRAGQDKWGTDESVFNKIMCQRSQAHLRALFREYSKKSNKNKTVQDAISSEFSGDVKNALLAIVNVIENKVGYFADLLHKSMKGLGTNDDQLIRVVVSRCECDMVQIKKEFERKFNQPLQQWLKDDTSGDYRKILLALIGEPIK</sequence>
<evidence type="ECO:0000313" key="14">
    <source>
        <dbReference type="Proteomes" id="UP000015101"/>
    </source>
</evidence>
<dbReference type="GO" id="GO:0005634">
    <property type="term" value="C:nucleus"/>
    <property type="evidence" value="ECO:0000318"/>
    <property type="project" value="GO_Central"/>
</dbReference>
<dbReference type="GeneID" id="20214170"/>
<evidence type="ECO:0000256" key="4">
    <source>
        <dbReference type="ARBA" id="ARBA00022737"/>
    </source>
</evidence>
<organism evidence="13 14">
    <name type="scientific">Helobdella robusta</name>
    <name type="common">Californian leech</name>
    <dbReference type="NCBI Taxonomy" id="6412"/>
    <lineage>
        <taxon>Eukaryota</taxon>
        <taxon>Metazoa</taxon>
        <taxon>Spiralia</taxon>
        <taxon>Lophotrochozoa</taxon>
        <taxon>Annelida</taxon>
        <taxon>Clitellata</taxon>
        <taxon>Hirudinea</taxon>
        <taxon>Rhynchobdellida</taxon>
        <taxon>Glossiphoniidae</taxon>
        <taxon>Helobdella</taxon>
    </lineage>
</organism>
<evidence type="ECO:0000313" key="12">
    <source>
        <dbReference type="EMBL" id="ESN96017.1"/>
    </source>
</evidence>
<evidence type="ECO:0000256" key="5">
    <source>
        <dbReference type="ARBA" id="ARBA00022837"/>
    </source>
</evidence>
<dbReference type="SMART" id="SM00335">
    <property type="entry name" value="ANX"/>
    <property type="match status" value="4"/>
</dbReference>
<keyword evidence="14" id="KW-1185">Reference proteome</keyword>
<dbReference type="GO" id="GO:0005544">
    <property type="term" value="F:calcium-dependent phospholipid binding"/>
    <property type="evidence" value="ECO:0000318"/>
    <property type="project" value="GO_Central"/>
</dbReference>
<dbReference type="Proteomes" id="UP000015101">
    <property type="component" value="Unassembled WGS sequence"/>
</dbReference>
<comment type="function">
    <text evidence="9">Involved in reproduction of the worm. Involved in host-parasite interaction. Delivered into the host cell by means of parasite exosomes. Binds to acidic phospholipid membranes in a calcium-dependent manner in vitro. Causes aggregation of liposomes in the presence of calcium, but not in its absence. Likely to promote membrane fusion. May provide structural integrity within the tegument.</text>
</comment>
<dbReference type="EMBL" id="AMQM01001283">
    <property type="status" value="NOT_ANNOTATED_CDS"/>
    <property type="molecule type" value="Genomic_DNA"/>
</dbReference>
<dbReference type="InterPro" id="IPR001464">
    <property type="entry name" value="Annexin"/>
</dbReference>
<dbReference type="FunFam" id="1.10.220.10:FF:000004">
    <property type="entry name" value="Annexin"/>
    <property type="match status" value="1"/>
</dbReference>
<comment type="function">
    <text evidence="8">Calcium/phospholipid-binding protein which promotes membrane fusion and is involved in exocytosis.</text>
</comment>
<keyword evidence="4 11" id="KW-0677">Repeat</keyword>
<accession>T1FZC2</accession>
<evidence type="ECO:0000256" key="3">
    <source>
        <dbReference type="ARBA" id="ARBA00007831"/>
    </source>
</evidence>
<dbReference type="GO" id="GO:0005886">
    <property type="term" value="C:plasma membrane"/>
    <property type="evidence" value="ECO:0000318"/>
    <property type="project" value="GO_Central"/>
</dbReference>
<proteinExistence type="inferred from homology"/>
<evidence type="ECO:0000256" key="11">
    <source>
        <dbReference type="RuleBase" id="RU003540"/>
    </source>
</evidence>
<evidence type="ECO:0000256" key="9">
    <source>
        <dbReference type="ARBA" id="ARBA00059330"/>
    </source>
</evidence>
<comment type="similarity">
    <text evidence="3 11">Belongs to the annexin family.</text>
</comment>
<dbReference type="GO" id="GO:0043657">
    <property type="term" value="C:host cell"/>
    <property type="evidence" value="ECO:0007669"/>
    <property type="project" value="UniProtKB-SubCell"/>
</dbReference>
<dbReference type="RefSeq" id="XP_009025205.1">
    <property type="nucleotide sequence ID" value="XM_009026957.1"/>
</dbReference>
<comment type="subcellular location">
    <subcellularLocation>
        <location evidence="1">Host cell</location>
    </subcellularLocation>
    <subcellularLocation>
        <location evidence="2">Secreted</location>
        <location evidence="2">Extracellular exosome</location>
    </subcellularLocation>
    <subcellularLocation>
        <location evidence="10">Tegument</location>
    </subcellularLocation>
</comment>
<dbReference type="eggNOG" id="KOG0819">
    <property type="taxonomic scope" value="Eukaryota"/>
</dbReference>
<protein>
    <recommendedName>
        <fullName evidence="11">Annexin</fullName>
    </recommendedName>
</protein>
<dbReference type="InterPro" id="IPR037104">
    <property type="entry name" value="Annexin_sf"/>
</dbReference>
<evidence type="ECO:0000256" key="1">
    <source>
        <dbReference type="ARBA" id="ARBA00004340"/>
    </source>
</evidence>
<dbReference type="PANTHER" id="PTHR10502">
    <property type="entry name" value="ANNEXIN"/>
    <property type="match status" value="1"/>
</dbReference>
<evidence type="ECO:0000256" key="8">
    <source>
        <dbReference type="ARBA" id="ARBA00037210"/>
    </source>
</evidence>
<dbReference type="GO" id="GO:0001786">
    <property type="term" value="F:phosphatidylserine binding"/>
    <property type="evidence" value="ECO:0000318"/>
    <property type="project" value="GO_Central"/>
</dbReference>
<evidence type="ECO:0000256" key="6">
    <source>
        <dbReference type="ARBA" id="ARBA00023216"/>
    </source>
</evidence>
<dbReference type="PANTHER" id="PTHR10502:SF239">
    <property type="entry name" value="ANNEXIN A7"/>
    <property type="match status" value="1"/>
</dbReference>
<dbReference type="EMBL" id="KB097495">
    <property type="protein sequence ID" value="ESN96017.1"/>
    <property type="molecule type" value="Genomic_DNA"/>
</dbReference>
<dbReference type="Gene3D" id="1.10.220.10">
    <property type="entry name" value="Annexin"/>
    <property type="match status" value="4"/>
</dbReference>